<reference evidence="3 4" key="1">
    <citation type="submission" date="2024-04" db="EMBL/GenBank/DDBJ databases">
        <title>Phyllosticta paracitricarpa is synonymous to the EU quarantine fungus P. citricarpa based on phylogenomic analyses.</title>
        <authorList>
            <consortium name="Lawrence Berkeley National Laboratory"/>
            <person name="Van Ingen-Buijs V.A."/>
            <person name="Van Westerhoven A.C."/>
            <person name="Haridas S."/>
            <person name="Skiadas P."/>
            <person name="Martin F."/>
            <person name="Groenewald J.Z."/>
            <person name="Crous P.W."/>
            <person name="Seidl M.F."/>
        </authorList>
    </citation>
    <scope>NUCLEOTIDE SEQUENCE [LARGE SCALE GENOMIC DNA]</scope>
    <source>
        <strain evidence="3 4">CBS 123374</strain>
    </source>
</reference>
<organism evidence="3 4">
    <name type="scientific">Phyllosticta capitalensis</name>
    <dbReference type="NCBI Taxonomy" id="121624"/>
    <lineage>
        <taxon>Eukaryota</taxon>
        <taxon>Fungi</taxon>
        <taxon>Dikarya</taxon>
        <taxon>Ascomycota</taxon>
        <taxon>Pezizomycotina</taxon>
        <taxon>Dothideomycetes</taxon>
        <taxon>Dothideomycetes incertae sedis</taxon>
        <taxon>Botryosphaeriales</taxon>
        <taxon>Phyllostictaceae</taxon>
        <taxon>Phyllosticta</taxon>
    </lineage>
</organism>
<gene>
    <name evidence="3" type="ORF">HDK90DRAFT_542105</name>
</gene>
<evidence type="ECO:0000313" key="4">
    <source>
        <dbReference type="Proteomes" id="UP001492380"/>
    </source>
</evidence>
<feature type="region of interest" description="Disordered" evidence="1">
    <location>
        <begin position="38"/>
        <end position="64"/>
    </location>
</feature>
<evidence type="ECO:0000256" key="2">
    <source>
        <dbReference type="SAM" id="Phobius"/>
    </source>
</evidence>
<name>A0ABR1YD52_9PEZI</name>
<feature type="compositionally biased region" description="Pro residues" evidence="1">
    <location>
        <begin position="311"/>
        <end position="320"/>
    </location>
</feature>
<comment type="caution">
    <text evidence="3">The sequence shown here is derived from an EMBL/GenBank/DDBJ whole genome shotgun (WGS) entry which is preliminary data.</text>
</comment>
<evidence type="ECO:0000256" key="1">
    <source>
        <dbReference type="SAM" id="MobiDB-lite"/>
    </source>
</evidence>
<feature type="region of interest" description="Disordered" evidence="1">
    <location>
        <begin position="292"/>
        <end position="323"/>
    </location>
</feature>
<keyword evidence="4" id="KW-1185">Reference proteome</keyword>
<keyword evidence="2" id="KW-0472">Membrane</keyword>
<protein>
    <submittedName>
        <fullName evidence="3">Uncharacterized protein</fullName>
    </submittedName>
</protein>
<accession>A0ABR1YD52</accession>
<dbReference type="Proteomes" id="UP001492380">
    <property type="component" value="Unassembled WGS sequence"/>
</dbReference>
<proteinExistence type="predicted"/>
<feature type="transmembrane region" description="Helical" evidence="2">
    <location>
        <begin position="12"/>
        <end position="32"/>
    </location>
</feature>
<dbReference type="EMBL" id="JBBWRZ010000011">
    <property type="protein sequence ID" value="KAK8225890.1"/>
    <property type="molecule type" value="Genomic_DNA"/>
</dbReference>
<feature type="region of interest" description="Disordered" evidence="1">
    <location>
        <begin position="182"/>
        <end position="206"/>
    </location>
</feature>
<sequence>MAPSSPWLADAMLMLGLGVGIAIVVRGVSIGLHSVYRDSEVEEEPNPPPVSQGTEEGTWTQHQSPLTAQSLKNVSQDIPLSSLGMLATTHQNLEVRKAAIAILTNRFLADTTNIHALLRDARQPSGSPHQRAAELALSMIRDTHGVDLDQWDQRGQHPSRRDHHQYARQLWEVLPCSPDEHGRWEMQPSSRVPRNHHSDAEAPSDDLTPIHLTLPLLPRNPPAPDFTEADQADLFNDPDGQFDPDWDDWDGNQGLVEQHARITRSLMTAARRRRERPDEVARRRVRREAVVINNGDRPITQDDIFQRPATGAPPPPPPPRAAVTIAPVELHL</sequence>
<evidence type="ECO:0000313" key="3">
    <source>
        <dbReference type="EMBL" id="KAK8225890.1"/>
    </source>
</evidence>
<keyword evidence="2" id="KW-1133">Transmembrane helix</keyword>
<keyword evidence="2" id="KW-0812">Transmembrane</keyword>
<feature type="compositionally biased region" description="Polar residues" evidence="1">
    <location>
        <begin position="51"/>
        <end position="64"/>
    </location>
</feature>